<dbReference type="PANTHER" id="PTHR43102:SF2">
    <property type="entry name" value="GAF DOMAIN-CONTAINING PROTEIN"/>
    <property type="match status" value="1"/>
</dbReference>
<evidence type="ECO:0000256" key="6">
    <source>
        <dbReference type="SAM" id="MobiDB-lite"/>
    </source>
</evidence>
<comment type="caution">
    <text evidence="9">The sequence shown here is derived from an EMBL/GenBank/DDBJ whole genome shotgun (WGS) entry which is preliminary data.</text>
</comment>
<feature type="domain" description="GAF" evidence="8">
    <location>
        <begin position="654"/>
        <end position="800"/>
    </location>
</feature>
<sequence length="817" mass="88421">MVDPALPAPQPAPPPAGSSLFTAGGIVLAIGGLYFGRDIFIPFAVGILLSFALTPLVNWLRRLKLPRVAAALIAVTLAFILIGGLTYVVGRQLVQLANNLPSYQTTITEKIRALQTSAPGGGVVDKVTTTIQDLSKEISGPDKPTEKAAEQAGTSLGTSPTRQEPVTVRLERPQSQPLEIIQTIAGPLLAPLATAGLIVIFVIFILLEQEDLRDRFIKLAGAGDLQKTTQALNDAAARVSRYLLMQLVVNLTYGIPIGIALYFIGVPNAVLWGLLAAVLRFVPYLGPFLAASFPIALAFAVDPGWSMLLWVVGLFLLAELISNNVIEPWLYGSSTGLSSLAIIMAAIFWTTLWGPVGLFLATPLTVCLVVIGRYVPQLEFLGVLLGSDPVLAPEERLYQRLLAGNLEEAVEIAEDYVDENSSREFYDHVGVPALRLAENDRQRSTTDTNYRRLVANTAICVVREIEDHVREKASSSENKNASGEQKAATPTSEKPVLCIAGRTELDRAAAEMLAQVLEENGTGARVLPPIAISEGALAQLDLTGVEVVCLSYLHSQPQVFARYICRRLRRRAPHVKLMVCCWNAPPQGTHTEDMARQMSADAATLSLDVCMNQINAWLAHQDAASDARGSQTPAIIDNEQERIAAMQHLGLSGGHHRSFDNVAKRVAEAFGAPIALVSMITDEQQLMPGAQGLAPDLNTSRQIPREESVCGHVVASDEVVVSEDVTKDPRFTDNPLVLEKGIRFYAGAPLRTSAGLVLGSLCVIDMEPREFSKEERVRLQSMADDLMAELERNSEKHEAESDPTLLSGPRQKQDVTS</sequence>
<feature type="transmembrane region" description="Helical" evidence="7">
    <location>
        <begin position="242"/>
        <end position="264"/>
    </location>
</feature>
<dbReference type="EMBL" id="JACHWB010000003">
    <property type="protein sequence ID" value="MBB3019398.1"/>
    <property type="molecule type" value="Genomic_DNA"/>
</dbReference>
<dbReference type="RefSeq" id="WP_183450518.1">
    <property type="nucleotide sequence ID" value="NZ_JACHWB010000003.1"/>
</dbReference>
<feature type="transmembrane region" description="Helical" evidence="7">
    <location>
        <begin position="39"/>
        <end position="57"/>
    </location>
</feature>
<accession>A0A7W4VLH1</accession>
<feature type="region of interest" description="Disordered" evidence="6">
    <location>
        <begin position="787"/>
        <end position="817"/>
    </location>
</feature>
<evidence type="ECO:0000256" key="1">
    <source>
        <dbReference type="ARBA" id="ARBA00004141"/>
    </source>
</evidence>
<dbReference type="InterPro" id="IPR002549">
    <property type="entry name" value="AI-2E-like"/>
</dbReference>
<dbReference type="Pfam" id="PF01590">
    <property type="entry name" value="GAF"/>
    <property type="match status" value="1"/>
</dbReference>
<name>A0A7W4VLH1_9HYPH</name>
<feature type="transmembrane region" description="Helical" evidence="7">
    <location>
        <begin position="270"/>
        <end position="290"/>
    </location>
</feature>
<dbReference type="AlphaFoldDB" id="A0A7W4VLH1"/>
<feature type="transmembrane region" description="Helical" evidence="7">
    <location>
        <begin position="12"/>
        <end position="33"/>
    </location>
</feature>
<evidence type="ECO:0000256" key="4">
    <source>
        <dbReference type="ARBA" id="ARBA00022989"/>
    </source>
</evidence>
<keyword evidence="3 7" id="KW-0812">Transmembrane</keyword>
<comment type="subcellular location">
    <subcellularLocation>
        <location evidence="1">Membrane</location>
        <topology evidence="1">Multi-pass membrane protein</topology>
    </subcellularLocation>
</comment>
<feature type="transmembrane region" description="Helical" evidence="7">
    <location>
        <begin position="69"/>
        <end position="90"/>
    </location>
</feature>
<dbReference type="Pfam" id="PF01594">
    <property type="entry name" value="AI-2E_transport"/>
    <property type="match status" value="2"/>
</dbReference>
<evidence type="ECO:0000256" key="7">
    <source>
        <dbReference type="SAM" id="Phobius"/>
    </source>
</evidence>
<dbReference type="PANTHER" id="PTHR43102">
    <property type="entry name" value="SLR1143 PROTEIN"/>
    <property type="match status" value="1"/>
</dbReference>
<protein>
    <submittedName>
        <fullName evidence="9">Putative PurR-regulated permease PerM/GAF domain-containing protein</fullName>
    </submittedName>
</protein>
<dbReference type="GO" id="GO:0016020">
    <property type="term" value="C:membrane"/>
    <property type="evidence" value="ECO:0007669"/>
    <property type="project" value="UniProtKB-SubCell"/>
</dbReference>
<dbReference type="SMART" id="SM00065">
    <property type="entry name" value="GAF"/>
    <property type="match status" value="1"/>
</dbReference>
<dbReference type="SUPFAM" id="SSF55781">
    <property type="entry name" value="GAF domain-like"/>
    <property type="match status" value="1"/>
</dbReference>
<feature type="transmembrane region" description="Helical" evidence="7">
    <location>
        <begin position="297"/>
        <end position="317"/>
    </location>
</feature>
<organism evidence="9 10">
    <name type="scientific">Microvirga lupini</name>
    <dbReference type="NCBI Taxonomy" id="420324"/>
    <lineage>
        <taxon>Bacteria</taxon>
        <taxon>Pseudomonadati</taxon>
        <taxon>Pseudomonadota</taxon>
        <taxon>Alphaproteobacteria</taxon>
        <taxon>Hyphomicrobiales</taxon>
        <taxon>Methylobacteriaceae</taxon>
        <taxon>Microvirga</taxon>
    </lineage>
</organism>
<feature type="compositionally biased region" description="Polar residues" evidence="6">
    <location>
        <begin position="152"/>
        <end position="164"/>
    </location>
</feature>
<feature type="compositionally biased region" description="Basic and acidic residues" evidence="6">
    <location>
        <begin position="135"/>
        <end position="149"/>
    </location>
</feature>
<evidence type="ECO:0000256" key="5">
    <source>
        <dbReference type="ARBA" id="ARBA00023136"/>
    </source>
</evidence>
<feature type="region of interest" description="Disordered" evidence="6">
    <location>
        <begin position="471"/>
        <end position="493"/>
    </location>
</feature>
<feature type="compositionally biased region" description="Polar residues" evidence="6">
    <location>
        <begin position="475"/>
        <end position="492"/>
    </location>
</feature>
<reference evidence="9 10" key="1">
    <citation type="submission" date="2020-08" db="EMBL/GenBank/DDBJ databases">
        <title>The Agave Microbiome: Exploring the role of microbial communities in plant adaptations to desert environments.</title>
        <authorList>
            <person name="Partida-Martinez L.P."/>
        </authorList>
    </citation>
    <scope>NUCLEOTIDE SEQUENCE [LARGE SCALE GENOMIC DNA]</scope>
    <source>
        <strain evidence="9 10">AT3.9</strain>
    </source>
</reference>
<feature type="transmembrane region" description="Helical" evidence="7">
    <location>
        <begin position="188"/>
        <end position="207"/>
    </location>
</feature>
<evidence type="ECO:0000256" key="2">
    <source>
        <dbReference type="ARBA" id="ARBA00009773"/>
    </source>
</evidence>
<dbReference type="InterPro" id="IPR003018">
    <property type="entry name" value="GAF"/>
</dbReference>
<feature type="transmembrane region" description="Helical" evidence="7">
    <location>
        <begin position="329"/>
        <end position="349"/>
    </location>
</feature>
<evidence type="ECO:0000313" key="10">
    <source>
        <dbReference type="Proteomes" id="UP000532010"/>
    </source>
</evidence>
<dbReference type="InterPro" id="IPR029016">
    <property type="entry name" value="GAF-like_dom_sf"/>
</dbReference>
<comment type="similarity">
    <text evidence="2">Belongs to the autoinducer-2 exporter (AI-2E) (TC 2.A.86) family.</text>
</comment>
<keyword evidence="10" id="KW-1185">Reference proteome</keyword>
<dbReference type="Gene3D" id="3.30.450.40">
    <property type="match status" value="1"/>
</dbReference>
<keyword evidence="5 7" id="KW-0472">Membrane</keyword>
<evidence type="ECO:0000313" key="9">
    <source>
        <dbReference type="EMBL" id="MBB3019398.1"/>
    </source>
</evidence>
<feature type="compositionally biased region" description="Basic and acidic residues" evidence="6">
    <location>
        <begin position="789"/>
        <end position="800"/>
    </location>
</feature>
<keyword evidence="4 7" id="KW-1133">Transmembrane helix</keyword>
<gene>
    <name evidence="9" type="ORF">FHR70_002463</name>
</gene>
<dbReference type="Proteomes" id="UP000532010">
    <property type="component" value="Unassembled WGS sequence"/>
</dbReference>
<evidence type="ECO:0000256" key="3">
    <source>
        <dbReference type="ARBA" id="ARBA00022692"/>
    </source>
</evidence>
<feature type="region of interest" description="Disordered" evidence="6">
    <location>
        <begin position="135"/>
        <end position="169"/>
    </location>
</feature>
<evidence type="ECO:0000259" key="8">
    <source>
        <dbReference type="SMART" id="SM00065"/>
    </source>
</evidence>
<proteinExistence type="inferred from homology"/>